<keyword evidence="2" id="KW-1185">Reference proteome</keyword>
<evidence type="ECO:0000313" key="2">
    <source>
        <dbReference type="Proteomes" id="UP000276133"/>
    </source>
</evidence>
<gene>
    <name evidence="1" type="ORF">BpHYR1_045370</name>
</gene>
<name>A0A3M7S8F5_BRAPC</name>
<dbReference type="Proteomes" id="UP000276133">
    <property type="component" value="Unassembled WGS sequence"/>
</dbReference>
<dbReference type="AlphaFoldDB" id="A0A3M7S8F5"/>
<dbReference type="EMBL" id="REGN01001889">
    <property type="protein sequence ID" value="RNA31850.1"/>
    <property type="molecule type" value="Genomic_DNA"/>
</dbReference>
<comment type="caution">
    <text evidence="1">The sequence shown here is derived from an EMBL/GenBank/DDBJ whole genome shotgun (WGS) entry which is preliminary data.</text>
</comment>
<accession>A0A3M7S8F5</accession>
<organism evidence="1 2">
    <name type="scientific">Brachionus plicatilis</name>
    <name type="common">Marine rotifer</name>
    <name type="synonym">Brachionus muelleri</name>
    <dbReference type="NCBI Taxonomy" id="10195"/>
    <lineage>
        <taxon>Eukaryota</taxon>
        <taxon>Metazoa</taxon>
        <taxon>Spiralia</taxon>
        <taxon>Gnathifera</taxon>
        <taxon>Rotifera</taxon>
        <taxon>Eurotatoria</taxon>
        <taxon>Monogononta</taxon>
        <taxon>Pseudotrocha</taxon>
        <taxon>Ploima</taxon>
        <taxon>Brachionidae</taxon>
        <taxon>Brachionus</taxon>
    </lineage>
</organism>
<reference evidence="1 2" key="1">
    <citation type="journal article" date="2018" name="Sci. Rep.">
        <title>Genomic signatures of local adaptation to the degree of environmental predictability in rotifers.</title>
        <authorList>
            <person name="Franch-Gras L."/>
            <person name="Hahn C."/>
            <person name="Garcia-Roger E.M."/>
            <person name="Carmona M.J."/>
            <person name="Serra M."/>
            <person name="Gomez A."/>
        </authorList>
    </citation>
    <scope>NUCLEOTIDE SEQUENCE [LARGE SCALE GENOMIC DNA]</scope>
    <source>
        <strain evidence="1">HYR1</strain>
    </source>
</reference>
<proteinExistence type="predicted"/>
<protein>
    <submittedName>
        <fullName evidence="1">Uncharacterized protein</fullName>
    </submittedName>
</protein>
<sequence length="115" mass="13111">MNVEKLNAASITTGVRKWKAMNRTAFDASRSNSQKRARKTTKRNFLNQTLLRTVRFSFKKSFKLKIPDIVLLNVIKARFKHGGKIASLNVYSISLAFSQNSNSVDFKLFLILICV</sequence>
<evidence type="ECO:0000313" key="1">
    <source>
        <dbReference type="EMBL" id="RNA31850.1"/>
    </source>
</evidence>